<gene>
    <name evidence="12" type="primary">MARCH10</name>
</gene>
<dbReference type="SUPFAM" id="SSF57850">
    <property type="entry name" value="RING/U-box"/>
    <property type="match status" value="1"/>
</dbReference>
<feature type="region of interest" description="Disordered" evidence="9">
    <location>
        <begin position="34"/>
        <end position="207"/>
    </location>
</feature>
<dbReference type="Pfam" id="PF12906">
    <property type="entry name" value="RINGv"/>
    <property type="match status" value="1"/>
</dbReference>
<evidence type="ECO:0000256" key="7">
    <source>
        <dbReference type="ARBA" id="ARBA00022786"/>
    </source>
</evidence>
<feature type="compositionally biased region" description="Polar residues" evidence="9">
    <location>
        <begin position="148"/>
        <end position="157"/>
    </location>
</feature>
<dbReference type="PANTHER" id="PTHR14471:SF5">
    <property type="entry name" value="E3 UBIQUITIN-PROTEIN LIGASE MARCHF10-RELATED"/>
    <property type="match status" value="1"/>
</dbReference>
<feature type="region of interest" description="Disordered" evidence="9">
    <location>
        <begin position="388"/>
        <end position="428"/>
    </location>
</feature>
<dbReference type="CTD" id="162333"/>
<protein>
    <recommendedName>
        <fullName evidence="3">RING-type E3 ubiquitin transferase</fullName>
        <ecNumber evidence="3">2.3.2.27</ecNumber>
    </recommendedName>
</protein>
<evidence type="ECO:0000256" key="9">
    <source>
        <dbReference type="SAM" id="MobiDB-lite"/>
    </source>
</evidence>
<keyword evidence="7" id="KW-0833">Ubl conjugation pathway</keyword>
<evidence type="ECO:0000256" key="8">
    <source>
        <dbReference type="ARBA" id="ARBA00022833"/>
    </source>
</evidence>
<dbReference type="KEGG" id="nss:113420067"/>
<dbReference type="CDD" id="cd16813">
    <property type="entry name" value="RING_CH-C4HC3_MARCH10"/>
    <property type="match status" value="1"/>
</dbReference>
<keyword evidence="8" id="KW-0862">Zinc</keyword>
<dbReference type="PANTHER" id="PTHR14471">
    <property type="entry name" value="MARCH7/10 E3 UBIQUITIN PROTEIN LIGASE FAMILY MEMBER"/>
    <property type="match status" value="1"/>
</dbReference>
<dbReference type="PROSITE" id="PS51292">
    <property type="entry name" value="ZF_RING_CH"/>
    <property type="match status" value="1"/>
</dbReference>
<sequence>MYEAKERQKFISDAQYLREMQHKMDSEYQACLRKQEHIKDQSDKKREQSRQELRQRSLSSISPVRRYERPWISRLPVNRQAPSDEISGSDPKSNVKSHGNKSEAKFPAIDKTSVKQKQKSISNMKKNEKSGSGPKKDMQGFPKPILSRRQQMNQRNVLENLESETFKKAEGKGRKTPALQGIAKITRGSEPQNVTGQRNGPIQKTKKKLQEKKYIFQSSKLNIGSKQLDQDLKKGNILIAQQPLANSMDSSVQTTNNSSVSNESSNSNLPPIRNTLMKPKEDDFYTALCSNVEASVGINEDTKNDNLAQEFHSVDQSRGSAISLTQVEQHNCETGVGSDGSKAELSQRFLRQHDVIVDSAIEPHSLGQRKVRDPKKSYSLEENLLEEAHENESEHLEFNTKHPQAENRPGSAAAVEDPGNLNSPEDWQGSNVYGRERQSFESNQRCYAGFISARSTVQRPSIRSTLNIPSTLVQTANRSDMASNVDIATGPVQIPELNGNPRLTARRQLSPIRIRDSFSGAESCQSSSPTVSHFDDSNLLEDSLSNGLSSISPSIASHDEDNFLNSHSSSSSTDSSPPSLFRTNFTAHLHMTGPLPDQVPIFLTVSDLRNQSNYISNTTSCNSISTKEVNKAETDPEKLKKLQESLLAEDPEEEGDQCRICQIAGGSVTNPLLEPCGCGGSLRFVHQECLKSWLKAKIKSGAELGAVKTCELCKQTLTVDLDDFNVNDYYRNHQQSRAQDELMNSGLYLVLLLHLYEQRFAELMRLNYNQASRDRLSRQPRTEENQNPTNSANSG</sequence>
<dbReference type="GO" id="GO:0061630">
    <property type="term" value="F:ubiquitin protein ligase activity"/>
    <property type="evidence" value="ECO:0007669"/>
    <property type="project" value="UniProtKB-EC"/>
</dbReference>
<feature type="region of interest" description="Disordered" evidence="9">
    <location>
        <begin position="773"/>
        <end position="795"/>
    </location>
</feature>
<reference evidence="12" key="1">
    <citation type="submission" date="2025-08" db="UniProtKB">
        <authorList>
            <consortium name="RefSeq"/>
        </authorList>
    </citation>
    <scope>IDENTIFICATION</scope>
</reference>
<dbReference type="InterPro" id="IPR013083">
    <property type="entry name" value="Znf_RING/FYVE/PHD"/>
</dbReference>
<name>A0A6J1V744_9SAUR</name>
<comment type="pathway">
    <text evidence="2">Protein modification; protein ubiquitination.</text>
</comment>
<keyword evidence="6" id="KW-0863">Zinc-finger</keyword>
<dbReference type="Gene3D" id="3.30.40.10">
    <property type="entry name" value="Zinc/RING finger domain, C3HC4 (zinc finger)"/>
    <property type="match status" value="1"/>
</dbReference>
<evidence type="ECO:0000313" key="12">
    <source>
        <dbReference type="RefSeq" id="XP_026535624.1"/>
    </source>
</evidence>
<feature type="compositionally biased region" description="Low complexity" evidence="9">
    <location>
        <begin position="250"/>
        <end position="268"/>
    </location>
</feature>
<evidence type="ECO:0000256" key="3">
    <source>
        <dbReference type="ARBA" id="ARBA00012483"/>
    </source>
</evidence>
<keyword evidence="4" id="KW-0808">Transferase</keyword>
<dbReference type="GO" id="GO:0008270">
    <property type="term" value="F:zinc ion binding"/>
    <property type="evidence" value="ECO:0007669"/>
    <property type="project" value="UniProtKB-KW"/>
</dbReference>
<dbReference type="Proteomes" id="UP000504612">
    <property type="component" value="Unplaced"/>
</dbReference>
<accession>A0A6J1V744</accession>
<proteinExistence type="predicted"/>
<feature type="compositionally biased region" description="Polar residues" evidence="9">
    <location>
        <begin position="189"/>
        <end position="202"/>
    </location>
</feature>
<evidence type="ECO:0000256" key="5">
    <source>
        <dbReference type="ARBA" id="ARBA00022723"/>
    </source>
</evidence>
<feature type="compositionally biased region" description="Basic and acidic residues" evidence="9">
    <location>
        <begin position="164"/>
        <end position="173"/>
    </location>
</feature>
<dbReference type="SMART" id="SM00744">
    <property type="entry name" value="RINGv"/>
    <property type="match status" value="1"/>
</dbReference>
<dbReference type="InterPro" id="IPR052297">
    <property type="entry name" value="RING-CH-type_E3_ubiq-ligase"/>
</dbReference>
<feature type="compositionally biased region" description="Basic and acidic residues" evidence="9">
    <location>
        <begin position="34"/>
        <end position="55"/>
    </location>
</feature>
<feature type="compositionally biased region" description="Basic and acidic residues" evidence="9">
    <location>
        <begin position="125"/>
        <end position="138"/>
    </location>
</feature>
<keyword evidence="11" id="KW-1185">Reference proteome</keyword>
<evidence type="ECO:0000256" key="2">
    <source>
        <dbReference type="ARBA" id="ARBA00004906"/>
    </source>
</evidence>
<organism evidence="11 12">
    <name type="scientific">Notechis scutatus</name>
    <name type="common">mainland tiger snake</name>
    <dbReference type="NCBI Taxonomy" id="8663"/>
    <lineage>
        <taxon>Eukaryota</taxon>
        <taxon>Metazoa</taxon>
        <taxon>Chordata</taxon>
        <taxon>Craniata</taxon>
        <taxon>Vertebrata</taxon>
        <taxon>Euteleostomi</taxon>
        <taxon>Lepidosauria</taxon>
        <taxon>Squamata</taxon>
        <taxon>Bifurcata</taxon>
        <taxon>Unidentata</taxon>
        <taxon>Episquamata</taxon>
        <taxon>Toxicofera</taxon>
        <taxon>Serpentes</taxon>
        <taxon>Colubroidea</taxon>
        <taxon>Elapidae</taxon>
        <taxon>Hydrophiinae</taxon>
        <taxon>Notechis</taxon>
    </lineage>
</organism>
<feature type="compositionally biased region" description="Polar residues" evidence="9">
    <location>
        <begin position="785"/>
        <end position="795"/>
    </location>
</feature>
<evidence type="ECO:0000256" key="4">
    <source>
        <dbReference type="ARBA" id="ARBA00022679"/>
    </source>
</evidence>
<dbReference type="EC" id="2.3.2.27" evidence="3"/>
<dbReference type="RefSeq" id="XP_026535624.1">
    <property type="nucleotide sequence ID" value="XM_026679839.1"/>
</dbReference>
<evidence type="ECO:0000256" key="6">
    <source>
        <dbReference type="ARBA" id="ARBA00022771"/>
    </source>
</evidence>
<evidence type="ECO:0000313" key="11">
    <source>
        <dbReference type="Proteomes" id="UP000504612"/>
    </source>
</evidence>
<comment type="catalytic activity">
    <reaction evidence="1">
        <text>S-ubiquitinyl-[E2 ubiquitin-conjugating enzyme]-L-cysteine + [acceptor protein]-L-lysine = [E2 ubiquitin-conjugating enzyme]-L-cysteine + N(6)-ubiquitinyl-[acceptor protein]-L-lysine.</text>
        <dbReference type="EC" id="2.3.2.27"/>
    </reaction>
</comment>
<evidence type="ECO:0000256" key="1">
    <source>
        <dbReference type="ARBA" id="ARBA00000900"/>
    </source>
</evidence>
<keyword evidence="5" id="KW-0479">Metal-binding</keyword>
<dbReference type="InterPro" id="IPR011016">
    <property type="entry name" value="Znf_RING-CH"/>
</dbReference>
<feature type="region of interest" description="Disordered" evidence="9">
    <location>
        <begin position="246"/>
        <end position="272"/>
    </location>
</feature>
<dbReference type="AlphaFoldDB" id="A0A6J1V744"/>
<feature type="compositionally biased region" description="Basic and acidic residues" evidence="9">
    <location>
        <begin position="773"/>
        <end position="784"/>
    </location>
</feature>
<evidence type="ECO:0000259" key="10">
    <source>
        <dbReference type="PROSITE" id="PS51292"/>
    </source>
</evidence>
<feature type="domain" description="RING-CH-type" evidence="10">
    <location>
        <begin position="650"/>
        <end position="720"/>
    </location>
</feature>
<dbReference type="GeneID" id="113420067"/>
<dbReference type="InterPro" id="IPR042583">
    <property type="entry name" value="MARCH10_RING_CH-C4HC3"/>
</dbReference>
<feature type="compositionally biased region" description="Basic and acidic residues" evidence="9">
    <location>
        <begin position="388"/>
        <end position="405"/>
    </location>
</feature>